<sequence>MQQATYKGYVLWGYAIEQQEEVTAPEQYAASGTITRDRNFVEASGVLGVFDSEEEAQDAGLSWARAWGDSHG</sequence>
<evidence type="ECO:0000313" key="2">
    <source>
        <dbReference type="Proteomes" id="UP000094776"/>
    </source>
</evidence>
<accession>A0A1B4PXM4</accession>
<dbReference type="AlphaFoldDB" id="A0A1B4PXM4"/>
<gene>
    <name evidence="1" type="ORF">WT26_22105</name>
</gene>
<evidence type="ECO:0008006" key="3">
    <source>
        <dbReference type="Google" id="ProtNLM"/>
    </source>
</evidence>
<dbReference type="Proteomes" id="UP000094776">
    <property type="component" value="Chromosome 2"/>
</dbReference>
<dbReference type="RefSeq" id="WP_059741722.1">
    <property type="nucleotide sequence ID" value="NZ_CP013444.1"/>
</dbReference>
<protein>
    <recommendedName>
        <fullName evidence="3">Transposase</fullName>
    </recommendedName>
</protein>
<dbReference type="EMBL" id="CP013444">
    <property type="protein sequence ID" value="AOK18707.1"/>
    <property type="molecule type" value="Genomic_DNA"/>
</dbReference>
<organism evidence="1 2">
    <name type="scientific">Burkholderia cepacia</name>
    <name type="common">Pseudomonas cepacia</name>
    <dbReference type="NCBI Taxonomy" id="292"/>
    <lineage>
        <taxon>Bacteria</taxon>
        <taxon>Pseudomonadati</taxon>
        <taxon>Pseudomonadota</taxon>
        <taxon>Betaproteobacteria</taxon>
        <taxon>Burkholderiales</taxon>
        <taxon>Burkholderiaceae</taxon>
        <taxon>Burkholderia</taxon>
        <taxon>Burkholderia cepacia complex</taxon>
    </lineage>
</organism>
<name>A0A1B4PXM4_BURCE</name>
<evidence type="ECO:0000313" key="1">
    <source>
        <dbReference type="EMBL" id="AOK18707.1"/>
    </source>
</evidence>
<reference evidence="1 2" key="1">
    <citation type="submission" date="2015-12" db="EMBL/GenBank/DDBJ databases">
        <title>Diversity of Burkholderia near neighbor genomes.</title>
        <authorList>
            <person name="Sahl J."/>
            <person name="Wagner D."/>
            <person name="Keim P."/>
        </authorList>
    </citation>
    <scope>NUCLEOTIDE SEQUENCE [LARGE SCALE GENOMIC DNA]</scope>
    <source>
        <strain evidence="1 2">MSMB1184WGS</strain>
    </source>
</reference>
<proteinExistence type="predicted"/>